<dbReference type="Pfam" id="PF13508">
    <property type="entry name" value="Acetyltransf_7"/>
    <property type="match status" value="1"/>
</dbReference>
<name>A0A5S9NM20_9GAMM</name>
<sequence length="244" mass="27604">MLAPNAITPITVRAYDDTLRASLIGCMVESFSHFPWASWALCPHCLSHSVNRQTYICNGCQSKIAQHHDRSLANQYLNNLQKRNIQLITALDGENVVGFKAFQRTDWRTFNRHKLQLPSSLISEFQSTLGGYLIGTWGMGVTPDYQQHGIGRLLMAAIEDSQIPLISRLLNNPDSATWRFHQKLGFHILHQYADKNRAVIAKIPQRMSGCISHLPHQLSVYELEQAGIHFTSPLKQTKKKASTQ</sequence>
<protein>
    <recommendedName>
        <fullName evidence="1">N-acetyltransferase domain-containing protein</fullName>
    </recommendedName>
</protein>
<reference evidence="2 3" key="1">
    <citation type="submission" date="2019-11" db="EMBL/GenBank/DDBJ databases">
        <authorList>
            <person name="Holert J."/>
        </authorList>
    </citation>
    <scope>NUCLEOTIDE SEQUENCE [LARGE SCALE GENOMIC DNA]</scope>
    <source>
        <strain evidence="2">BC5_2</strain>
    </source>
</reference>
<dbReference type="OrthoDB" id="1821130at2"/>
<feature type="domain" description="N-acetyltransferase" evidence="1">
    <location>
        <begin position="88"/>
        <end position="187"/>
    </location>
</feature>
<evidence type="ECO:0000313" key="3">
    <source>
        <dbReference type="Proteomes" id="UP000434580"/>
    </source>
</evidence>
<dbReference type="CDD" id="cd04301">
    <property type="entry name" value="NAT_SF"/>
    <property type="match status" value="1"/>
</dbReference>
<accession>A0A5S9NM20</accession>
<dbReference type="Proteomes" id="UP000434580">
    <property type="component" value="Unassembled WGS sequence"/>
</dbReference>
<proteinExistence type="predicted"/>
<evidence type="ECO:0000313" key="2">
    <source>
        <dbReference type="EMBL" id="CAA0094241.1"/>
    </source>
</evidence>
<dbReference type="GO" id="GO:0016747">
    <property type="term" value="F:acyltransferase activity, transferring groups other than amino-acyl groups"/>
    <property type="evidence" value="ECO:0007669"/>
    <property type="project" value="InterPro"/>
</dbReference>
<evidence type="ECO:0000259" key="1">
    <source>
        <dbReference type="Pfam" id="PF13508"/>
    </source>
</evidence>
<organism evidence="2 3">
    <name type="scientific">BD1-7 clade bacterium</name>
    <dbReference type="NCBI Taxonomy" id="2029982"/>
    <lineage>
        <taxon>Bacteria</taxon>
        <taxon>Pseudomonadati</taxon>
        <taxon>Pseudomonadota</taxon>
        <taxon>Gammaproteobacteria</taxon>
        <taxon>Cellvibrionales</taxon>
        <taxon>Spongiibacteraceae</taxon>
        <taxon>BD1-7 clade</taxon>
    </lineage>
</organism>
<dbReference type="EMBL" id="CACSII010000003">
    <property type="protein sequence ID" value="CAA0094241.1"/>
    <property type="molecule type" value="Genomic_DNA"/>
</dbReference>
<gene>
    <name evidence="2" type="ORF">DPBNPPHM_03182</name>
</gene>
<dbReference type="SUPFAM" id="SSF55729">
    <property type="entry name" value="Acyl-CoA N-acyltransferases (Nat)"/>
    <property type="match status" value="1"/>
</dbReference>
<dbReference type="AlphaFoldDB" id="A0A5S9NM20"/>
<dbReference type="Gene3D" id="3.40.630.30">
    <property type="match status" value="1"/>
</dbReference>
<dbReference type="InterPro" id="IPR016181">
    <property type="entry name" value="Acyl_CoA_acyltransferase"/>
</dbReference>
<dbReference type="InterPro" id="IPR000182">
    <property type="entry name" value="GNAT_dom"/>
</dbReference>